<evidence type="ECO:0000313" key="3">
    <source>
        <dbReference type="Proteomes" id="UP000324101"/>
    </source>
</evidence>
<evidence type="ECO:0000313" key="2">
    <source>
        <dbReference type="EMBL" id="QES56340.1"/>
    </source>
</evidence>
<accession>A0A5P2DP82</accession>
<organism evidence="2 3">
    <name type="scientific">Streptomyces venezuelae</name>
    <dbReference type="NCBI Taxonomy" id="54571"/>
    <lineage>
        <taxon>Bacteria</taxon>
        <taxon>Bacillati</taxon>
        <taxon>Actinomycetota</taxon>
        <taxon>Actinomycetes</taxon>
        <taxon>Kitasatosporales</taxon>
        <taxon>Streptomycetaceae</taxon>
        <taxon>Streptomyces</taxon>
    </lineage>
</organism>
<name>A0A5P2DP82_STRVZ</name>
<keyword evidence="1" id="KW-1133">Transmembrane helix</keyword>
<evidence type="ECO:0000256" key="1">
    <source>
        <dbReference type="SAM" id="Phobius"/>
    </source>
</evidence>
<proteinExistence type="predicted"/>
<dbReference type="AlphaFoldDB" id="A0A5P2DP82"/>
<sequence length="84" mass="9161">MSGLPDRKEAQVRRLLEGPYPPVPTGLAAGAAARGDRLLRRRRALRRFGWAVLFAAAVAFVVWASLTRPWATPPSGISPPLEGW</sequence>
<protein>
    <submittedName>
        <fullName evidence="2">Uncharacterized protein</fullName>
    </submittedName>
</protein>
<feature type="transmembrane region" description="Helical" evidence="1">
    <location>
        <begin position="48"/>
        <end position="66"/>
    </location>
</feature>
<keyword evidence="1" id="KW-0472">Membrane</keyword>
<dbReference type="RefSeq" id="WP_150258940.1">
    <property type="nucleotide sequence ID" value="NZ_CP029189.1"/>
</dbReference>
<gene>
    <name evidence="2" type="ORF">DEJ51_20970</name>
</gene>
<keyword evidence="1" id="KW-0812">Transmembrane</keyword>
<dbReference type="EMBL" id="CP029189">
    <property type="protein sequence ID" value="QES56340.1"/>
    <property type="molecule type" value="Genomic_DNA"/>
</dbReference>
<dbReference type="Proteomes" id="UP000324101">
    <property type="component" value="Chromosome"/>
</dbReference>
<reference evidence="2 3" key="1">
    <citation type="submission" date="2018-05" db="EMBL/GenBank/DDBJ databases">
        <title>Streptomyces venezuelae.</title>
        <authorList>
            <person name="Kim W."/>
            <person name="Lee N."/>
            <person name="Cho B.-K."/>
        </authorList>
    </citation>
    <scope>NUCLEOTIDE SEQUENCE [LARGE SCALE GENOMIC DNA]</scope>
    <source>
        <strain evidence="2 3">ATCC 21018</strain>
    </source>
</reference>